<comment type="caution">
    <text evidence="5">The sequence shown here is derived from an EMBL/GenBank/DDBJ whole genome shotgun (WGS) entry which is preliminary data.</text>
</comment>
<dbReference type="PIRSF" id="PIRSF037016">
    <property type="entry name" value="Pseudouridin_synth_euk_prd"/>
    <property type="match status" value="1"/>
</dbReference>
<feature type="region of interest" description="Disordered" evidence="3">
    <location>
        <begin position="707"/>
        <end position="732"/>
    </location>
</feature>
<dbReference type="Gene3D" id="1.10.1510.30">
    <property type="match status" value="1"/>
</dbReference>
<dbReference type="PROSITE" id="PS50984">
    <property type="entry name" value="TRUD"/>
    <property type="match status" value="1"/>
</dbReference>
<dbReference type="AlphaFoldDB" id="A0AAJ0F1S8"/>
<dbReference type="EMBL" id="MU839841">
    <property type="protein sequence ID" value="KAK1751571.1"/>
    <property type="molecule type" value="Genomic_DNA"/>
</dbReference>
<dbReference type="PANTHER" id="PTHR13326:SF21">
    <property type="entry name" value="PSEUDOURIDYLATE SYNTHASE PUS7L"/>
    <property type="match status" value="1"/>
</dbReference>
<dbReference type="InterPro" id="IPR001656">
    <property type="entry name" value="PsdUridine_synth_TruD"/>
</dbReference>
<feature type="compositionally biased region" description="Basic and acidic residues" evidence="3">
    <location>
        <begin position="791"/>
        <end position="805"/>
    </location>
</feature>
<dbReference type="CDD" id="cd02576">
    <property type="entry name" value="PseudoU_synth_ScPUS7"/>
    <property type="match status" value="1"/>
</dbReference>
<feature type="region of interest" description="Disordered" evidence="3">
    <location>
        <begin position="761"/>
        <end position="805"/>
    </location>
</feature>
<feature type="compositionally biased region" description="Low complexity" evidence="3">
    <location>
        <begin position="669"/>
        <end position="690"/>
    </location>
</feature>
<dbReference type="SUPFAM" id="SSF55120">
    <property type="entry name" value="Pseudouridine synthase"/>
    <property type="match status" value="1"/>
</dbReference>
<evidence type="ECO:0000256" key="3">
    <source>
        <dbReference type="SAM" id="MobiDB-lite"/>
    </source>
</evidence>
<dbReference type="InterPro" id="IPR042214">
    <property type="entry name" value="TruD_catalytic"/>
</dbReference>
<feature type="region of interest" description="Disordered" evidence="3">
    <location>
        <begin position="200"/>
        <end position="229"/>
    </location>
</feature>
<dbReference type="InterPro" id="IPR020103">
    <property type="entry name" value="PsdUridine_synth_cat_dom_sf"/>
</dbReference>
<feature type="compositionally biased region" description="Low complexity" evidence="3">
    <location>
        <begin position="87"/>
        <end position="100"/>
    </location>
</feature>
<reference evidence="5" key="1">
    <citation type="submission" date="2023-06" db="EMBL/GenBank/DDBJ databases">
        <title>Genome-scale phylogeny and comparative genomics of the fungal order Sordariales.</title>
        <authorList>
            <consortium name="Lawrence Berkeley National Laboratory"/>
            <person name="Hensen N."/>
            <person name="Bonometti L."/>
            <person name="Westerberg I."/>
            <person name="Brannstrom I.O."/>
            <person name="Guillou S."/>
            <person name="Cros-Aarteil S."/>
            <person name="Calhoun S."/>
            <person name="Haridas S."/>
            <person name="Kuo A."/>
            <person name="Mondo S."/>
            <person name="Pangilinan J."/>
            <person name="Riley R."/>
            <person name="Labutti K."/>
            <person name="Andreopoulos B."/>
            <person name="Lipzen A."/>
            <person name="Chen C."/>
            <person name="Yanf M."/>
            <person name="Daum C."/>
            <person name="Ng V."/>
            <person name="Clum A."/>
            <person name="Steindorff A."/>
            <person name="Ohm R."/>
            <person name="Martin F."/>
            <person name="Silar P."/>
            <person name="Natvig D."/>
            <person name="Lalanne C."/>
            <person name="Gautier V."/>
            <person name="Ament-Velasquez S.L."/>
            <person name="Kruys A."/>
            <person name="Hutchinson M.I."/>
            <person name="Powell A.J."/>
            <person name="Barry K."/>
            <person name="Miller A.N."/>
            <person name="Grigoriev I.V."/>
            <person name="Debuchy R."/>
            <person name="Gladieux P."/>
            <person name="Thoren M.H."/>
            <person name="Johannesson H."/>
        </authorList>
    </citation>
    <scope>NUCLEOTIDE SEQUENCE</scope>
    <source>
        <strain evidence="5">PSN4</strain>
    </source>
</reference>
<name>A0AAJ0F1S8_9PEZI</name>
<feature type="compositionally biased region" description="Low complexity" evidence="3">
    <location>
        <begin position="209"/>
        <end position="221"/>
    </location>
</feature>
<proteinExistence type="inferred from homology"/>
<comment type="similarity">
    <text evidence="1">Belongs to the pseudouridine synthase TruD family.</text>
</comment>
<evidence type="ECO:0000313" key="5">
    <source>
        <dbReference type="EMBL" id="KAK1751571.1"/>
    </source>
</evidence>
<feature type="region of interest" description="Disordered" evidence="3">
    <location>
        <begin position="662"/>
        <end position="690"/>
    </location>
</feature>
<keyword evidence="2" id="KW-0413">Isomerase</keyword>
<evidence type="ECO:0000256" key="1">
    <source>
        <dbReference type="ARBA" id="ARBA00007953"/>
    </source>
</evidence>
<accession>A0AAJ0F1S8</accession>
<dbReference type="InterPro" id="IPR011760">
    <property type="entry name" value="PsdUridine_synth_TruD_insert"/>
</dbReference>
<organism evidence="5 6">
    <name type="scientific">Echria macrotheca</name>
    <dbReference type="NCBI Taxonomy" id="438768"/>
    <lineage>
        <taxon>Eukaryota</taxon>
        <taxon>Fungi</taxon>
        <taxon>Dikarya</taxon>
        <taxon>Ascomycota</taxon>
        <taxon>Pezizomycotina</taxon>
        <taxon>Sordariomycetes</taxon>
        <taxon>Sordariomycetidae</taxon>
        <taxon>Sordariales</taxon>
        <taxon>Schizotheciaceae</taxon>
        <taxon>Echria</taxon>
    </lineage>
</organism>
<dbReference type="GO" id="GO:0003723">
    <property type="term" value="F:RNA binding"/>
    <property type="evidence" value="ECO:0007669"/>
    <property type="project" value="InterPro"/>
</dbReference>
<sequence>MARREGHLPAVRAASERSLGITQRCTPIFFAWIGDIRKRYTDFLVYEIGKDGVVIHLRDFEVDEEQEKLAQQFRLSNPRNATSVHTGRNGANNGANNGRNLITAGPNSNRNLPAAPQPELKTVSIADREALEALLGKTTAMKLIQLDENIQGKKNIPIDSRSVVFDPINDRSQRVVVHQEIRRVFESRIETVANSTGVITAMPSKPTVNSRQQNQGQGSRRNGNREQNKSFGQLGGEYLHFTVYKENKDTMDAVNTLARLLKIKATNFGFAGTKDRRAGTTQRISVFRQRANNLIWINSRLPNLKVGDFKYCKAPLQLGQHGGNEFIITLKNCQPLNPRPMTMADQLKMIQSSLETGLAYLQHRGYLNYFGLQRFGTYSIGTHLLGMKILKDQFESVISDILHVDEQYVVDILEHKVPQGNGPAAESNRDDFERARAITAWNMTKNAQKALEMLPKRFSSEAAIIQHLGKNPNDFMGAILSITRGMRMMYIHAYQSYVWNHVASERWSKYGNKVVVGDLVMVDGQDGKELSNFADDVELYQDSTEEGSFYAQAKPLTAEDVASGKYTIFDVVLPTPGYDVVYPQNDIGEFYVTFMGMEQNGALSPYDMRRKKKDFSLSGSYRHLLGRFISEPEFAIRLYSDDTEQMYPTDLDFCMHNKAMKRSQANQRSSASPAPRLSASPAPKATPTASRWADFSKNASYYDGLMDESRRRRATQSPPTDGTITMRDTWAQTGLDASSKRVKLARHQETVKETVETAETDSIGANVGGGGAPLVSPTKVAAKPASTSASPEKRSTPERDVPKVSVEDPHGWYGGLVPSAQAPTPTKSICELKASRHAPSAAKGPDDKTKVKETPVVTKIGKIVLPTFCKPSENPIHSSNDFSHELINNPSAKKIAVILKFQLKTSNYATVVLRELMGTTTEDQMRAI</sequence>
<evidence type="ECO:0000313" key="6">
    <source>
        <dbReference type="Proteomes" id="UP001239445"/>
    </source>
</evidence>
<dbReference type="Proteomes" id="UP001239445">
    <property type="component" value="Unassembled WGS sequence"/>
</dbReference>
<evidence type="ECO:0000259" key="4">
    <source>
        <dbReference type="PROSITE" id="PS50984"/>
    </source>
</evidence>
<evidence type="ECO:0000256" key="2">
    <source>
        <dbReference type="ARBA" id="ARBA00023235"/>
    </source>
</evidence>
<dbReference type="PANTHER" id="PTHR13326">
    <property type="entry name" value="TRNA PSEUDOURIDINE SYNTHASE D"/>
    <property type="match status" value="1"/>
</dbReference>
<protein>
    <submittedName>
        <fullName evidence="5">Pseudouridine synthase</fullName>
    </submittedName>
</protein>
<keyword evidence="6" id="KW-1185">Reference proteome</keyword>
<feature type="domain" description="TRUD" evidence="4">
    <location>
        <begin position="365"/>
        <end position="627"/>
    </location>
</feature>
<dbReference type="GO" id="GO:0009982">
    <property type="term" value="F:pseudouridine synthase activity"/>
    <property type="evidence" value="ECO:0007669"/>
    <property type="project" value="InterPro"/>
</dbReference>
<dbReference type="GO" id="GO:0005634">
    <property type="term" value="C:nucleus"/>
    <property type="evidence" value="ECO:0007669"/>
    <property type="project" value="TreeGrafter"/>
</dbReference>
<dbReference type="GO" id="GO:0001522">
    <property type="term" value="P:pseudouridine synthesis"/>
    <property type="evidence" value="ECO:0007669"/>
    <property type="project" value="InterPro"/>
</dbReference>
<dbReference type="Gene3D" id="3.30.2350.20">
    <property type="entry name" value="TruD, catalytic domain"/>
    <property type="match status" value="2"/>
</dbReference>
<gene>
    <name evidence="5" type="ORF">QBC47DRAFT_329172</name>
</gene>
<dbReference type="Pfam" id="PF01142">
    <property type="entry name" value="TruD"/>
    <property type="match status" value="1"/>
</dbReference>
<dbReference type="NCBIfam" id="TIGR00094">
    <property type="entry name" value="tRNA_TruD_broad"/>
    <property type="match status" value="1"/>
</dbReference>
<feature type="region of interest" description="Disordered" evidence="3">
    <location>
        <begin position="80"/>
        <end position="100"/>
    </location>
</feature>